<feature type="transmembrane region" description="Helical" evidence="18">
    <location>
        <begin position="482"/>
        <end position="504"/>
    </location>
</feature>
<evidence type="ECO:0000256" key="17">
    <source>
        <dbReference type="ARBA" id="ARBA00080126"/>
    </source>
</evidence>
<keyword evidence="21" id="KW-1185">Reference proteome</keyword>
<dbReference type="GO" id="GO:0043682">
    <property type="term" value="F:P-type divalent copper transporter activity"/>
    <property type="evidence" value="ECO:0007669"/>
    <property type="project" value="TreeGrafter"/>
</dbReference>
<dbReference type="Gene3D" id="3.40.50.1000">
    <property type="entry name" value="HAD superfamily/HAD-like"/>
    <property type="match status" value="1"/>
</dbReference>
<evidence type="ECO:0000313" key="21">
    <source>
        <dbReference type="Proteomes" id="UP000232875"/>
    </source>
</evidence>
<evidence type="ECO:0000256" key="2">
    <source>
        <dbReference type="ARBA" id="ARBA00006024"/>
    </source>
</evidence>
<evidence type="ECO:0000256" key="12">
    <source>
        <dbReference type="ARBA" id="ARBA00022967"/>
    </source>
</evidence>
<dbReference type="SUPFAM" id="SSF56784">
    <property type="entry name" value="HAD-like"/>
    <property type="match status" value="1"/>
</dbReference>
<keyword evidence="5 18" id="KW-0812">Transmembrane</keyword>
<dbReference type="InterPro" id="IPR023214">
    <property type="entry name" value="HAD_sf"/>
</dbReference>
<dbReference type="Pfam" id="PF00702">
    <property type="entry name" value="Hydrolase"/>
    <property type="match status" value="1"/>
</dbReference>
<dbReference type="NCBIfam" id="TIGR01525">
    <property type="entry name" value="ATPase-IB_hvy"/>
    <property type="match status" value="1"/>
</dbReference>
<dbReference type="EC" id="7.2.2.8" evidence="3"/>
<dbReference type="InterPro" id="IPR023298">
    <property type="entry name" value="ATPase_P-typ_TM_dom_sf"/>
</dbReference>
<keyword evidence="13 18" id="KW-1133">Transmembrane helix</keyword>
<dbReference type="GO" id="GO:0012505">
    <property type="term" value="C:endomembrane system"/>
    <property type="evidence" value="ECO:0007669"/>
    <property type="project" value="UniProtKB-SubCell"/>
</dbReference>
<dbReference type="SUPFAM" id="SSF81665">
    <property type="entry name" value="Calcium ATPase, transmembrane domain M"/>
    <property type="match status" value="1"/>
</dbReference>
<dbReference type="InterPro" id="IPR008250">
    <property type="entry name" value="ATPase_P-typ_transduc_dom_A_sf"/>
</dbReference>
<evidence type="ECO:0000256" key="9">
    <source>
        <dbReference type="ARBA" id="ARBA00022796"/>
    </source>
</evidence>
<keyword evidence="14" id="KW-0186">Copper</keyword>
<reference evidence="20 21" key="1">
    <citation type="submission" date="2017-10" db="EMBL/GenBank/DDBJ databases">
        <title>A novel species of cold-tolerant Malassezia isolated from bats.</title>
        <authorList>
            <person name="Lorch J.M."/>
            <person name="Palmer J.M."/>
            <person name="Vanderwolf K.J."/>
            <person name="Schmidt K.Z."/>
            <person name="Verant M.L."/>
            <person name="Weller T.J."/>
            <person name="Blehert D.S."/>
        </authorList>
    </citation>
    <scope>NUCLEOTIDE SEQUENCE [LARGE SCALE GENOMIC DNA]</scope>
    <source>
        <strain evidence="20 21">NWHC:44797-103</strain>
    </source>
</reference>
<keyword evidence="6 18" id="KW-0479">Metal-binding</keyword>
<dbReference type="PROSITE" id="PS50846">
    <property type="entry name" value="HMA_2"/>
    <property type="match status" value="2"/>
</dbReference>
<dbReference type="Gene3D" id="3.30.70.100">
    <property type="match status" value="2"/>
</dbReference>
<comment type="similarity">
    <text evidence="2 18">Belongs to the cation transport ATPase (P-type) (TC 3.A.3) family. Type IB subfamily.</text>
</comment>
<dbReference type="PANTHER" id="PTHR43520:SF8">
    <property type="entry name" value="P-TYPE CU(+) TRANSPORTER"/>
    <property type="match status" value="1"/>
</dbReference>
<evidence type="ECO:0000256" key="6">
    <source>
        <dbReference type="ARBA" id="ARBA00022723"/>
    </source>
</evidence>
<feature type="transmembrane region" description="Helical" evidence="18">
    <location>
        <begin position="440"/>
        <end position="462"/>
    </location>
</feature>
<dbReference type="FunFam" id="3.30.70.100:FF:000001">
    <property type="entry name" value="ATPase copper transporting beta"/>
    <property type="match status" value="2"/>
</dbReference>
<evidence type="ECO:0000256" key="7">
    <source>
        <dbReference type="ARBA" id="ARBA00022737"/>
    </source>
</evidence>
<evidence type="ECO:0000256" key="13">
    <source>
        <dbReference type="ARBA" id="ARBA00022989"/>
    </source>
</evidence>
<keyword evidence="11" id="KW-0460">Magnesium</keyword>
<dbReference type="PRINTS" id="PR00119">
    <property type="entry name" value="CATATPASE"/>
</dbReference>
<feature type="domain" description="HMA" evidence="19">
    <location>
        <begin position="12"/>
        <end position="78"/>
    </location>
</feature>
<dbReference type="STRING" id="2020962.A0A2N1JFT4"/>
<dbReference type="Gene3D" id="2.70.150.10">
    <property type="entry name" value="Calcium-transporting ATPase, cytoplasmic transduction domain A"/>
    <property type="match status" value="1"/>
</dbReference>
<dbReference type="AlphaFoldDB" id="A0A2N1JFT4"/>
<dbReference type="CDD" id="cd00371">
    <property type="entry name" value="HMA"/>
    <property type="match status" value="2"/>
</dbReference>
<evidence type="ECO:0000256" key="15">
    <source>
        <dbReference type="ARBA" id="ARBA00023065"/>
    </source>
</evidence>
<dbReference type="GO" id="GO:0055070">
    <property type="term" value="P:copper ion homeostasis"/>
    <property type="evidence" value="ECO:0007669"/>
    <property type="project" value="TreeGrafter"/>
</dbReference>
<evidence type="ECO:0000256" key="11">
    <source>
        <dbReference type="ARBA" id="ARBA00022842"/>
    </source>
</evidence>
<feature type="domain" description="HMA" evidence="19">
    <location>
        <begin position="86"/>
        <end position="152"/>
    </location>
</feature>
<evidence type="ECO:0000256" key="10">
    <source>
        <dbReference type="ARBA" id="ARBA00022840"/>
    </source>
</evidence>
<keyword evidence="12" id="KW-1278">Translocase</keyword>
<proteinExistence type="inferred from homology"/>
<dbReference type="InterPro" id="IPR001757">
    <property type="entry name" value="P_typ_ATPase"/>
</dbReference>
<name>A0A2N1JFT4_9BASI</name>
<dbReference type="GO" id="GO:0016887">
    <property type="term" value="F:ATP hydrolysis activity"/>
    <property type="evidence" value="ECO:0007669"/>
    <property type="project" value="InterPro"/>
</dbReference>
<keyword evidence="9" id="KW-0187">Copper transport</keyword>
<dbReference type="Proteomes" id="UP000232875">
    <property type="component" value="Unassembled WGS sequence"/>
</dbReference>
<dbReference type="Pfam" id="PF00403">
    <property type="entry name" value="HMA"/>
    <property type="match status" value="2"/>
</dbReference>
<dbReference type="PROSITE" id="PS01047">
    <property type="entry name" value="HMA_1"/>
    <property type="match status" value="1"/>
</dbReference>
<dbReference type="InterPro" id="IPR059000">
    <property type="entry name" value="ATPase_P-type_domA"/>
</dbReference>
<dbReference type="InterPro" id="IPR006122">
    <property type="entry name" value="HMA_Cu_ion-bd"/>
</dbReference>
<dbReference type="InterPro" id="IPR017969">
    <property type="entry name" value="Heavy-metal-associated_CS"/>
</dbReference>
<dbReference type="GO" id="GO:0016020">
    <property type="term" value="C:membrane"/>
    <property type="evidence" value="ECO:0007669"/>
    <property type="project" value="UniProtKB-SubCell"/>
</dbReference>
<dbReference type="InterPro" id="IPR036163">
    <property type="entry name" value="HMA_dom_sf"/>
</dbReference>
<accession>A0A2N1JFT4</accession>
<dbReference type="SUPFAM" id="SSF81653">
    <property type="entry name" value="Calcium ATPase, transduction domain A"/>
    <property type="match status" value="1"/>
</dbReference>
<dbReference type="GO" id="GO:0005507">
    <property type="term" value="F:copper ion binding"/>
    <property type="evidence" value="ECO:0007669"/>
    <property type="project" value="InterPro"/>
</dbReference>
<sequence>MEQPKEEQTEWAQCQFQVFGMTCGACVSSIETMLGNQDGIHSVSVALLAERAIVCYNSNCWTPEKIAEEIDDIGFEAKVVEAPRKTFVQLGIFGMTGASCTELVENALSALSGVESVTISLSLQQADVHFDPRILSTRDLIAAVQDAGYDAFFLDDRNTSQVSSLTRVREVIEWRDAFWFSLSFAVPMFFLSKVLPHIKSLRPILTLQVITNLYLLDIVCLLLTIPVQFGVGKRFFIPAWKALKHGGATMDTLVILGTMASWTFSILAMTVVLFCIGKPCTKPTTFFDTVTMLITFVTLGRYLENAAKGNTSEALTHLISLAPQKAAVYTDLDMMACRDIPAELLQIGDFVKVVPGEKIAADGVVIRGSSTVDESMVTGESATVEKSTDSQVVGGTVNGGGAFDFRVTRAGKDTSLSQIVRLVQNAQMNKAPIQGYADRIAGIFVPCILIFSVATLFVWLVVAYLFPPWLSPHMLNKGGINKFMQCLELCISVIVVACPCALGLSTPTAVMVGTGVGAQHGILIKGGSPLESACRVSHVVFDKTGTLTAGNLRVHSTQWAQSGSRNIDLDASALHGLLHRDVLAMLAAAESKSEHTLARTIAQYGKKYVCEILPEATQFNATYGAGIRATVVVQGTPHQVMIGNTELFGGKEALAAMFHSEENAKFVDMEESNGCTVVYAAVDDTLVLLFALADTIKPEAFGAVQMLQNMNITCSIMTGDNKGAAEAVARKLNIPLENVHAALSPNGKLILMDRIRESLAGPPIEAPSTMLGAARVAFQRLSSDERNGLAMVGDGVNDSPALAHADVGIALGSGSDIAIDTASIVLIRNDLYDVPVSLVLCRRIFLQIRLNFVWATIYNFVMVPLAMGILLPFGIFVHPMMAGAAMACSSISVVLSSLSLKRWQRPTNAQLDNVTMDNTTFSFFQDMASSAWNTLENAVRHMIFGTRGNTYEYTALEIA</sequence>
<dbReference type="InterPro" id="IPR018303">
    <property type="entry name" value="ATPase_P-typ_P_site"/>
</dbReference>
<feature type="transmembrane region" description="Helical" evidence="18">
    <location>
        <begin position="207"/>
        <end position="231"/>
    </location>
</feature>
<keyword evidence="10 18" id="KW-0067">ATP-binding</keyword>
<keyword evidence="7" id="KW-0677">Repeat</keyword>
<dbReference type="EMBL" id="KZ454987">
    <property type="protein sequence ID" value="PKI85411.1"/>
    <property type="molecule type" value="Genomic_DNA"/>
</dbReference>
<dbReference type="SUPFAM" id="SSF81660">
    <property type="entry name" value="Metal cation-transporting ATPase, ATP-binding domain N"/>
    <property type="match status" value="1"/>
</dbReference>
<dbReference type="NCBIfam" id="TIGR01494">
    <property type="entry name" value="ATPase_P-type"/>
    <property type="match status" value="1"/>
</dbReference>
<keyword evidence="4" id="KW-0813">Transport</keyword>
<evidence type="ECO:0000256" key="3">
    <source>
        <dbReference type="ARBA" id="ARBA00012517"/>
    </source>
</evidence>
<gene>
    <name evidence="20" type="ORF">MVES_000059</name>
</gene>
<dbReference type="PANTHER" id="PTHR43520">
    <property type="entry name" value="ATP7, ISOFORM B"/>
    <property type="match status" value="1"/>
</dbReference>
<evidence type="ECO:0000256" key="18">
    <source>
        <dbReference type="RuleBase" id="RU362081"/>
    </source>
</evidence>
<keyword evidence="8 18" id="KW-0547">Nucleotide-binding</keyword>
<keyword evidence="15" id="KW-0406">Ion transport</keyword>
<evidence type="ECO:0000256" key="4">
    <source>
        <dbReference type="ARBA" id="ARBA00022448"/>
    </source>
</evidence>
<evidence type="ECO:0000256" key="1">
    <source>
        <dbReference type="ARBA" id="ARBA00004127"/>
    </source>
</evidence>
<dbReference type="GO" id="GO:0140581">
    <property type="term" value="F:P-type monovalent copper transporter activity"/>
    <property type="evidence" value="ECO:0007669"/>
    <property type="project" value="UniProtKB-EC"/>
</dbReference>
<dbReference type="InterPro" id="IPR023299">
    <property type="entry name" value="ATPase_P-typ_cyto_dom_N"/>
</dbReference>
<dbReference type="InterPro" id="IPR036412">
    <property type="entry name" value="HAD-like_sf"/>
</dbReference>
<feature type="transmembrane region" description="Helical" evidence="18">
    <location>
        <begin position="252"/>
        <end position="274"/>
    </location>
</feature>
<evidence type="ECO:0000256" key="8">
    <source>
        <dbReference type="ARBA" id="ARBA00022741"/>
    </source>
</evidence>
<dbReference type="InterPro" id="IPR006121">
    <property type="entry name" value="HMA_dom"/>
</dbReference>
<evidence type="ECO:0000256" key="14">
    <source>
        <dbReference type="ARBA" id="ARBA00023008"/>
    </source>
</evidence>
<evidence type="ECO:0000313" key="20">
    <source>
        <dbReference type="EMBL" id="PKI85411.1"/>
    </source>
</evidence>
<dbReference type="Pfam" id="PF00122">
    <property type="entry name" value="E1-E2_ATPase"/>
    <property type="match status" value="1"/>
</dbReference>
<dbReference type="CDD" id="cd02094">
    <property type="entry name" value="P-type_ATPase_Cu-like"/>
    <property type="match status" value="1"/>
</dbReference>
<protein>
    <recommendedName>
        <fullName evidence="3">P-type Cu(+) transporter</fullName>
        <ecNumber evidence="3">7.2.2.8</ecNumber>
    </recommendedName>
    <alternativeName>
        <fullName evidence="17">Cu(2+)-ATPase</fullName>
    </alternativeName>
</protein>
<feature type="transmembrane region" description="Helical" evidence="18">
    <location>
        <begin position="881"/>
        <end position="900"/>
    </location>
</feature>
<feature type="transmembrane region" description="Helical" evidence="18">
    <location>
        <begin position="177"/>
        <end position="195"/>
    </location>
</feature>
<dbReference type="FunFam" id="2.70.150.10:FF:000002">
    <property type="entry name" value="Copper-transporting ATPase 1, putative"/>
    <property type="match status" value="1"/>
</dbReference>
<dbReference type="Gene3D" id="3.40.1110.10">
    <property type="entry name" value="Calcium-transporting ATPase, cytoplasmic domain N"/>
    <property type="match status" value="1"/>
</dbReference>
<dbReference type="OrthoDB" id="432719at2759"/>
<dbReference type="GO" id="GO:0005524">
    <property type="term" value="F:ATP binding"/>
    <property type="evidence" value="ECO:0007669"/>
    <property type="project" value="UniProtKB-UniRule"/>
</dbReference>
<dbReference type="PROSITE" id="PS00154">
    <property type="entry name" value="ATPASE_E1_E2"/>
    <property type="match status" value="1"/>
</dbReference>
<dbReference type="SUPFAM" id="SSF55008">
    <property type="entry name" value="HMA, heavy metal-associated domain"/>
    <property type="match status" value="2"/>
</dbReference>
<feature type="transmembrane region" description="Helical" evidence="18">
    <location>
        <begin position="852"/>
        <end position="875"/>
    </location>
</feature>
<comment type="subcellular location">
    <subcellularLocation>
        <location evidence="1">Endomembrane system</location>
        <topology evidence="1">Multi-pass membrane protein</topology>
    </subcellularLocation>
    <subcellularLocation>
        <location evidence="18">Membrane</location>
    </subcellularLocation>
</comment>
<evidence type="ECO:0000259" key="19">
    <source>
        <dbReference type="PROSITE" id="PS50846"/>
    </source>
</evidence>
<feature type="transmembrane region" description="Helical" evidence="18">
    <location>
        <begin position="286"/>
        <end position="303"/>
    </location>
</feature>
<organism evidence="20 21">
    <name type="scientific">Malassezia vespertilionis</name>
    <dbReference type="NCBI Taxonomy" id="2020962"/>
    <lineage>
        <taxon>Eukaryota</taxon>
        <taxon>Fungi</taxon>
        <taxon>Dikarya</taxon>
        <taxon>Basidiomycota</taxon>
        <taxon>Ustilaginomycotina</taxon>
        <taxon>Malasseziomycetes</taxon>
        <taxon>Malasseziales</taxon>
        <taxon>Malasseziaceae</taxon>
        <taxon>Malassezia</taxon>
    </lineage>
</organism>
<dbReference type="NCBIfam" id="TIGR00003">
    <property type="entry name" value="copper ion binding protein"/>
    <property type="match status" value="2"/>
</dbReference>
<keyword evidence="16 18" id="KW-0472">Membrane</keyword>
<dbReference type="PRINTS" id="PR00942">
    <property type="entry name" value="CUATPASEI"/>
</dbReference>
<dbReference type="InterPro" id="IPR027256">
    <property type="entry name" value="P-typ_ATPase_IB"/>
</dbReference>
<evidence type="ECO:0000256" key="16">
    <source>
        <dbReference type="ARBA" id="ARBA00023136"/>
    </source>
</evidence>
<evidence type="ECO:0000256" key="5">
    <source>
        <dbReference type="ARBA" id="ARBA00022692"/>
    </source>
</evidence>